<evidence type="ECO:0000313" key="1">
    <source>
        <dbReference type="EMBL" id="KAI8564772.1"/>
    </source>
</evidence>
<dbReference type="EMBL" id="CM046390">
    <property type="protein sequence ID" value="KAI8564772.1"/>
    <property type="molecule type" value="Genomic_DNA"/>
</dbReference>
<accession>A0ACC0PGD6</accession>
<keyword evidence="2" id="KW-1185">Reference proteome</keyword>
<name>A0ACC0PGD6_RHOML</name>
<organism evidence="1 2">
    <name type="scientific">Rhododendron molle</name>
    <name type="common">Chinese azalea</name>
    <name type="synonym">Azalea mollis</name>
    <dbReference type="NCBI Taxonomy" id="49168"/>
    <lineage>
        <taxon>Eukaryota</taxon>
        <taxon>Viridiplantae</taxon>
        <taxon>Streptophyta</taxon>
        <taxon>Embryophyta</taxon>
        <taxon>Tracheophyta</taxon>
        <taxon>Spermatophyta</taxon>
        <taxon>Magnoliopsida</taxon>
        <taxon>eudicotyledons</taxon>
        <taxon>Gunneridae</taxon>
        <taxon>Pentapetalae</taxon>
        <taxon>asterids</taxon>
        <taxon>Ericales</taxon>
        <taxon>Ericaceae</taxon>
        <taxon>Ericoideae</taxon>
        <taxon>Rhodoreae</taxon>
        <taxon>Rhododendron</taxon>
    </lineage>
</organism>
<gene>
    <name evidence="1" type="ORF">RHMOL_Rhmol03G0208000</name>
</gene>
<evidence type="ECO:0000313" key="2">
    <source>
        <dbReference type="Proteomes" id="UP001062846"/>
    </source>
</evidence>
<protein>
    <submittedName>
        <fullName evidence="1">Uncharacterized protein</fullName>
    </submittedName>
</protein>
<comment type="caution">
    <text evidence="1">The sequence shown here is derived from an EMBL/GenBank/DDBJ whole genome shotgun (WGS) entry which is preliminary data.</text>
</comment>
<sequence>MKKNSTTAPVAVILRDWKGRSLIDDFPKSIQVASIRYACVPAKGRNLLSIEIQGDNKEVIIHLCVSEDDPPWECAVFPISEQWRWNLSYISLRVQGKLIKLQIG</sequence>
<proteinExistence type="predicted"/>
<dbReference type="Proteomes" id="UP001062846">
    <property type="component" value="Chromosome 3"/>
</dbReference>
<reference evidence="1" key="1">
    <citation type="submission" date="2022-02" db="EMBL/GenBank/DDBJ databases">
        <title>Plant Genome Project.</title>
        <authorList>
            <person name="Zhang R.-G."/>
        </authorList>
    </citation>
    <scope>NUCLEOTIDE SEQUENCE</scope>
    <source>
        <strain evidence="1">AT1</strain>
    </source>
</reference>